<accession>A0AAV9AJX9</accession>
<reference evidence="2" key="1">
    <citation type="journal article" date="2023" name="Nat. Commun.">
        <title>Diploid and tetraploid genomes of Acorus and the evolution of monocots.</title>
        <authorList>
            <person name="Ma L."/>
            <person name="Liu K.W."/>
            <person name="Li Z."/>
            <person name="Hsiao Y.Y."/>
            <person name="Qi Y."/>
            <person name="Fu T."/>
            <person name="Tang G.D."/>
            <person name="Zhang D."/>
            <person name="Sun W.H."/>
            <person name="Liu D.K."/>
            <person name="Li Y."/>
            <person name="Chen G.Z."/>
            <person name="Liu X.D."/>
            <person name="Liao X.Y."/>
            <person name="Jiang Y.T."/>
            <person name="Yu X."/>
            <person name="Hao Y."/>
            <person name="Huang J."/>
            <person name="Zhao X.W."/>
            <person name="Ke S."/>
            <person name="Chen Y.Y."/>
            <person name="Wu W.L."/>
            <person name="Hsu J.L."/>
            <person name="Lin Y.F."/>
            <person name="Huang M.D."/>
            <person name="Li C.Y."/>
            <person name="Huang L."/>
            <person name="Wang Z.W."/>
            <person name="Zhao X."/>
            <person name="Zhong W.Y."/>
            <person name="Peng D.H."/>
            <person name="Ahmad S."/>
            <person name="Lan S."/>
            <person name="Zhang J.S."/>
            <person name="Tsai W.C."/>
            <person name="Van de Peer Y."/>
            <person name="Liu Z.J."/>
        </authorList>
    </citation>
    <scope>NUCLEOTIDE SEQUENCE</scope>
    <source>
        <strain evidence="2">SCP</strain>
    </source>
</reference>
<dbReference type="EMBL" id="JAUJYN010000009">
    <property type="protein sequence ID" value="KAK1264156.1"/>
    <property type="molecule type" value="Genomic_DNA"/>
</dbReference>
<gene>
    <name evidence="2" type="ORF">QJS04_geneDACA008656</name>
</gene>
<dbReference type="InterPro" id="IPR026960">
    <property type="entry name" value="RVT-Znf"/>
</dbReference>
<evidence type="ECO:0000259" key="1">
    <source>
        <dbReference type="Pfam" id="PF13966"/>
    </source>
</evidence>
<dbReference type="Pfam" id="PF13966">
    <property type="entry name" value="zf-RVT"/>
    <property type="match status" value="1"/>
</dbReference>
<dbReference type="Proteomes" id="UP001179952">
    <property type="component" value="Unassembled WGS sequence"/>
</dbReference>
<comment type="caution">
    <text evidence="2">The sequence shown here is derived from an EMBL/GenBank/DDBJ whole genome shotgun (WGS) entry which is preliminary data.</text>
</comment>
<proteinExistence type="predicted"/>
<evidence type="ECO:0000313" key="3">
    <source>
        <dbReference type="Proteomes" id="UP001179952"/>
    </source>
</evidence>
<feature type="domain" description="Reverse transcriptase zinc-binding" evidence="1">
    <location>
        <begin position="32"/>
        <end position="120"/>
    </location>
</feature>
<sequence length="221" mass="25553">MGLALHRELQGRSVAVDREDVAYWRPHPSSFFSVRSCYTWWRRHIPPNMFTAGKAREIWRSKIPLKVKFFLWLMYQRKLLTKAYRAKWAPNEDATCQICGGGLETTDHLMLECPVAIQIWSRLTGATDFVANLSSMEELWTGGRRLCSRRDKSAKAKVSQTLIPAVTWAIWLSRNLFLFRGTPVNVENIWASVVNFITFWGTSCAGAKRVHFIRDRLSVEE</sequence>
<keyword evidence="3" id="KW-1185">Reference proteome</keyword>
<organism evidence="2 3">
    <name type="scientific">Acorus gramineus</name>
    <name type="common">Dwarf sweet flag</name>
    <dbReference type="NCBI Taxonomy" id="55184"/>
    <lineage>
        <taxon>Eukaryota</taxon>
        <taxon>Viridiplantae</taxon>
        <taxon>Streptophyta</taxon>
        <taxon>Embryophyta</taxon>
        <taxon>Tracheophyta</taxon>
        <taxon>Spermatophyta</taxon>
        <taxon>Magnoliopsida</taxon>
        <taxon>Liliopsida</taxon>
        <taxon>Acoraceae</taxon>
        <taxon>Acorus</taxon>
    </lineage>
</organism>
<name>A0AAV9AJX9_ACOGR</name>
<protein>
    <recommendedName>
        <fullName evidence="1">Reverse transcriptase zinc-binding domain-containing protein</fullName>
    </recommendedName>
</protein>
<reference evidence="2" key="2">
    <citation type="submission" date="2023-06" db="EMBL/GenBank/DDBJ databases">
        <authorList>
            <person name="Ma L."/>
            <person name="Liu K.-W."/>
            <person name="Li Z."/>
            <person name="Hsiao Y.-Y."/>
            <person name="Qi Y."/>
            <person name="Fu T."/>
            <person name="Tang G."/>
            <person name="Zhang D."/>
            <person name="Sun W.-H."/>
            <person name="Liu D.-K."/>
            <person name="Li Y."/>
            <person name="Chen G.-Z."/>
            <person name="Liu X.-D."/>
            <person name="Liao X.-Y."/>
            <person name="Jiang Y.-T."/>
            <person name="Yu X."/>
            <person name="Hao Y."/>
            <person name="Huang J."/>
            <person name="Zhao X.-W."/>
            <person name="Ke S."/>
            <person name="Chen Y.-Y."/>
            <person name="Wu W.-L."/>
            <person name="Hsu J.-L."/>
            <person name="Lin Y.-F."/>
            <person name="Huang M.-D."/>
            <person name="Li C.-Y."/>
            <person name="Huang L."/>
            <person name="Wang Z.-W."/>
            <person name="Zhao X."/>
            <person name="Zhong W.-Y."/>
            <person name="Peng D.-H."/>
            <person name="Ahmad S."/>
            <person name="Lan S."/>
            <person name="Zhang J.-S."/>
            <person name="Tsai W.-C."/>
            <person name="Van De Peer Y."/>
            <person name="Liu Z.-J."/>
        </authorList>
    </citation>
    <scope>NUCLEOTIDE SEQUENCE</scope>
    <source>
        <strain evidence="2">SCP</strain>
        <tissue evidence="2">Leaves</tissue>
    </source>
</reference>
<dbReference type="AlphaFoldDB" id="A0AAV9AJX9"/>
<evidence type="ECO:0000313" key="2">
    <source>
        <dbReference type="EMBL" id="KAK1264156.1"/>
    </source>
</evidence>